<dbReference type="OrthoDB" id="9876299at2759"/>
<dbReference type="PANTHER" id="PTHR43544">
    <property type="entry name" value="SHORT-CHAIN DEHYDROGENASE/REDUCTASE"/>
    <property type="match status" value="1"/>
</dbReference>
<gene>
    <name evidence="4" type="ORF">EK21DRAFT_91489</name>
</gene>
<keyword evidence="3" id="KW-0560">Oxidoreductase</keyword>
<evidence type="ECO:0000256" key="2">
    <source>
        <dbReference type="ARBA" id="ARBA00022857"/>
    </source>
</evidence>
<dbReference type="InterPro" id="IPR036291">
    <property type="entry name" value="NAD(P)-bd_dom_sf"/>
</dbReference>
<dbReference type="Pfam" id="PF00106">
    <property type="entry name" value="adh_short"/>
    <property type="match status" value="1"/>
</dbReference>
<dbReference type="SUPFAM" id="SSF51735">
    <property type="entry name" value="NAD(P)-binding Rossmann-fold domains"/>
    <property type="match status" value="1"/>
</dbReference>
<keyword evidence="5" id="KW-1185">Reference proteome</keyword>
<keyword evidence="2" id="KW-0521">NADP</keyword>
<dbReference type="InterPro" id="IPR002347">
    <property type="entry name" value="SDR_fam"/>
</dbReference>
<evidence type="ECO:0000313" key="5">
    <source>
        <dbReference type="Proteomes" id="UP000799777"/>
    </source>
</evidence>
<name>A0A9P4H4D8_9PLEO</name>
<dbReference type="PANTHER" id="PTHR43544:SF7">
    <property type="entry name" value="NADB-LER2"/>
    <property type="match status" value="1"/>
</dbReference>
<dbReference type="InterPro" id="IPR051468">
    <property type="entry name" value="Fungal_SecMetab_SDRs"/>
</dbReference>
<dbReference type="GO" id="GO:0005737">
    <property type="term" value="C:cytoplasm"/>
    <property type="evidence" value="ECO:0007669"/>
    <property type="project" value="TreeGrafter"/>
</dbReference>
<dbReference type="GO" id="GO:0016491">
    <property type="term" value="F:oxidoreductase activity"/>
    <property type="evidence" value="ECO:0007669"/>
    <property type="project" value="UniProtKB-KW"/>
</dbReference>
<dbReference type="Gene3D" id="3.40.50.720">
    <property type="entry name" value="NAD(P)-binding Rossmann-like Domain"/>
    <property type="match status" value="1"/>
</dbReference>
<reference evidence="4" key="1">
    <citation type="journal article" date="2020" name="Stud. Mycol.">
        <title>101 Dothideomycetes genomes: a test case for predicting lifestyles and emergence of pathogens.</title>
        <authorList>
            <person name="Haridas S."/>
            <person name="Albert R."/>
            <person name="Binder M."/>
            <person name="Bloem J."/>
            <person name="Labutti K."/>
            <person name="Salamov A."/>
            <person name="Andreopoulos B."/>
            <person name="Baker S."/>
            <person name="Barry K."/>
            <person name="Bills G."/>
            <person name="Bluhm B."/>
            <person name="Cannon C."/>
            <person name="Castanera R."/>
            <person name="Culley D."/>
            <person name="Daum C."/>
            <person name="Ezra D."/>
            <person name="Gonzalez J."/>
            <person name="Henrissat B."/>
            <person name="Kuo A."/>
            <person name="Liang C."/>
            <person name="Lipzen A."/>
            <person name="Lutzoni F."/>
            <person name="Magnuson J."/>
            <person name="Mondo S."/>
            <person name="Nolan M."/>
            <person name="Ohm R."/>
            <person name="Pangilinan J."/>
            <person name="Park H.-J."/>
            <person name="Ramirez L."/>
            <person name="Alfaro M."/>
            <person name="Sun H."/>
            <person name="Tritt A."/>
            <person name="Yoshinaga Y."/>
            <person name="Zwiers L.-H."/>
            <person name="Turgeon B."/>
            <person name="Goodwin S."/>
            <person name="Spatafora J."/>
            <person name="Crous P."/>
            <person name="Grigoriev I."/>
        </authorList>
    </citation>
    <scope>NUCLEOTIDE SEQUENCE</scope>
    <source>
        <strain evidence="4">CBS 110217</strain>
    </source>
</reference>
<accession>A0A9P4H4D8</accession>
<dbReference type="PRINTS" id="PR00081">
    <property type="entry name" value="GDHRDH"/>
</dbReference>
<dbReference type="CDD" id="cd05325">
    <property type="entry name" value="carb_red_sniffer_like_SDR_c"/>
    <property type="match status" value="1"/>
</dbReference>
<evidence type="ECO:0000313" key="4">
    <source>
        <dbReference type="EMBL" id="KAF2027445.1"/>
    </source>
</evidence>
<evidence type="ECO:0000256" key="3">
    <source>
        <dbReference type="ARBA" id="ARBA00023002"/>
    </source>
</evidence>
<comment type="similarity">
    <text evidence="1">Belongs to the short-chain dehydrogenases/reductases (SDR) family.</text>
</comment>
<proteinExistence type="inferred from homology"/>
<organism evidence="4 5">
    <name type="scientific">Setomelanomma holmii</name>
    <dbReference type="NCBI Taxonomy" id="210430"/>
    <lineage>
        <taxon>Eukaryota</taxon>
        <taxon>Fungi</taxon>
        <taxon>Dikarya</taxon>
        <taxon>Ascomycota</taxon>
        <taxon>Pezizomycotina</taxon>
        <taxon>Dothideomycetes</taxon>
        <taxon>Pleosporomycetidae</taxon>
        <taxon>Pleosporales</taxon>
        <taxon>Pleosporineae</taxon>
        <taxon>Phaeosphaeriaceae</taxon>
        <taxon>Setomelanomma</taxon>
    </lineage>
</organism>
<dbReference type="AlphaFoldDB" id="A0A9P4H4D8"/>
<evidence type="ECO:0000256" key="1">
    <source>
        <dbReference type="ARBA" id="ARBA00006484"/>
    </source>
</evidence>
<protein>
    <submittedName>
        <fullName evidence="4">Aflatoxin biosynthesis ketoreductase nor-1</fullName>
    </submittedName>
</protein>
<comment type="caution">
    <text evidence="4">The sequence shown here is derived from an EMBL/GenBank/DDBJ whole genome shotgun (WGS) entry which is preliminary data.</text>
</comment>
<dbReference type="EMBL" id="ML978226">
    <property type="protein sequence ID" value="KAF2027445.1"/>
    <property type="molecule type" value="Genomic_DNA"/>
</dbReference>
<sequence length="255" mass="27038">MSSPATYLVTGANRGIGKGFIQALLQRPNSTVIAAVRDIAKATPILNELPKATSSKLIIIKLDFSIESDPKDAIAKLQSGHNITSLDVVIANAGIAHSGTKVVDSSADAIRDHFNINTIGPVLLFQAVKPLLQASKTGNPIFLAISTGLGSLAAQEALSAFPYPYGPYGVSKAALNYLVRRIHIEETWLTAYVTHPGLVKTDMAPFLNDPSIDVASLGGAIEVEESVEGILKTLGKANREIGGTFQNYDGSIFPW</sequence>
<dbReference type="Proteomes" id="UP000799777">
    <property type="component" value="Unassembled WGS sequence"/>
</dbReference>